<reference evidence="2" key="1">
    <citation type="submission" date="2016-11" db="UniProtKB">
        <authorList>
            <consortium name="WormBaseParasite"/>
        </authorList>
    </citation>
    <scope>IDENTIFICATION</scope>
</reference>
<dbReference type="Proteomes" id="UP000095281">
    <property type="component" value="Unplaced"/>
</dbReference>
<keyword evidence="1" id="KW-1185">Reference proteome</keyword>
<name>A0A1I8BK95_MELHA</name>
<sequence>MNEFPDKNPDEFTKDEIIQILTLEKRQNKKVLFYKPKNDLMPEICFPFYDREGNEENALKNGRVKNLVICKFLDCNAVLVCPSLSKIERIEKYRTKVKNATGILGEFEEIFGDF</sequence>
<evidence type="ECO:0000313" key="1">
    <source>
        <dbReference type="Proteomes" id="UP000095281"/>
    </source>
</evidence>
<evidence type="ECO:0000313" key="2">
    <source>
        <dbReference type="WBParaSite" id="MhA1_Contig2823.frz3.gene2"/>
    </source>
</evidence>
<organism evidence="1 2">
    <name type="scientific">Meloidogyne hapla</name>
    <name type="common">Root-knot nematode worm</name>
    <dbReference type="NCBI Taxonomy" id="6305"/>
    <lineage>
        <taxon>Eukaryota</taxon>
        <taxon>Metazoa</taxon>
        <taxon>Ecdysozoa</taxon>
        <taxon>Nematoda</taxon>
        <taxon>Chromadorea</taxon>
        <taxon>Rhabditida</taxon>
        <taxon>Tylenchina</taxon>
        <taxon>Tylenchomorpha</taxon>
        <taxon>Tylenchoidea</taxon>
        <taxon>Meloidogynidae</taxon>
        <taxon>Meloidogyninae</taxon>
        <taxon>Meloidogyne</taxon>
    </lineage>
</organism>
<proteinExistence type="predicted"/>
<accession>A0A1I8BK95</accession>
<protein>
    <submittedName>
        <fullName evidence="2">Ferredoxin-thioredoxin reductase subunit B</fullName>
    </submittedName>
</protein>
<dbReference type="AlphaFoldDB" id="A0A1I8BK95"/>
<dbReference type="WBParaSite" id="MhA1_Contig2823.frz3.gene2">
    <property type="protein sequence ID" value="MhA1_Contig2823.frz3.gene2"/>
    <property type="gene ID" value="MhA1_Contig2823.frz3.gene2"/>
</dbReference>